<comment type="caution">
    <text evidence="3">The sequence shown here is derived from an EMBL/GenBank/DDBJ whole genome shotgun (WGS) entry which is preliminary data.</text>
</comment>
<dbReference type="Pfam" id="PF18885">
    <property type="entry name" value="DUF5648"/>
    <property type="match status" value="1"/>
</dbReference>
<organism evidence="3 4">
    <name type="scientific">Olsenella porci</name>
    <dbReference type="NCBI Taxonomy" id="2652279"/>
    <lineage>
        <taxon>Bacteria</taxon>
        <taxon>Bacillati</taxon>
        <taxon>Actinomycetota</taxon>
        <taxon>Coriobacteriia</taxon>
        <taxon>Coriobacteriales</taxon>
        <taxon>Atopobiaceae</taxon>
        <taxon>Olsenella</taxon>
    </lineage>
</organism>
<dbReference type="InterPro" id="IPR002048">
    <property type="entry name" value="EF_hand_dom"/>
</dbReference>
<dbReference type="Proteomes" id="UP000469325">
    <property type="component" value="Unassembled WGS sequence"/>
</dbReference>
<dbReference type="PANTHER" id="PTHR41775">
    <property type="entry name" value="SECRETED PROTEIN-RELATED"/>
    <property type="match status" value="1"/>
</dbReference>
<dbReference type="AlphaFoldDB" id="A0A6N7XL56"/>
<proteinExistence type="predicted"/>
<dbReference type="PANTHER" id="PTHR41775:SF1">
    <property type="entry name" value="PEPTIDASE M6-LIKE DOMAIN-CONTAINING PROTEIN"/>
    <property type="match status" value="1"/>
</dbReference>
<dbReference type="GO" id="GO:0005509">
    <property type="term" value="F:calcium ion binding"/>
    <property type="evidence" value="ECO:0007669"/>
    <property type="project" value="InterPro"/>
</dbReference>
<feature type="domain" description="EF-hand" evidence="2">
    <location>
        <begin position="280"/>
        <end position="305"/>
    </location>
</feature>
<dbReference type="InterPro" id="IPR008757">
    <property type="entry name" value="Peptidase_M6-like_domain"/>
</dbReference>
<feature type="region of interest" description="Disordered" evidence="1">
    <location>
        <begin position="102"/>
        <end position="122"/>
    </location>
</feature>
<protein>
    <recommendedName>
        <fullName evidence="2">EF-hand domain-containing protein</fullName>
    </recommendedName>
</protein>
<dbReference type="InterPro" id="IPR043708">
    <property type="entry name" value="DUF5648"/>
</dbReference>
<evidence type="ECO:0000313" key="3">
    <source>
        <dbReference type="EMBL" id="MST71704.1"/>
    </source>
</evidence>
<accession>A0A6N7XL56</accession>
<dbReference type="EMBL" id="VUNC01000001">
    <property type="protein sequence ID" value="MST71704.1"/>
    <property type="molecule type" value="Genomic_DNA"/>
</dbReference>
<keyword evidence="4" id="KW-1185">Reference proteome</keyword>
<dbReference type="InterPro" id="IPR018247">
    <property type="entry name" value="EF_Hand_1_Ca_BS"/>
</dbReference>
<dbReference type="RefSeq" id="WP_154433465.1">
    <property type="nucleotide sequence ID" value="NZ_VUNC01000001.1"/>
</dbReference>
<evidence type="ECO:0000259" key="2">
    <source>
        <dbReference type="PROSITE" id="PS50222"/>
    </source>
</evidence>
<dbReference type="PROSITE" id="PS50222">
    <property type="entry name" value="EF_HAND_2"/>
    <property type="match status" value="1"/>
</dbReference>
<dbReference type="GO" id="GO:0006508">
    <property type="term" value="P:proteolysis"/>
    <property type="evidence" value="ECO:0007669"/>
    <property type="project" value="InterPro"/>
</dbReference>
<evidence type="ECO:0000313" key="4">
    <source>
        <dbReference type="Proteomes" id="UP000469325"/>
    </source>
</evidence>
<dbReference type="GO" id="GO:0008233">
    <property type="term" value="F:peptidase activity"/>
    <property type="evidence" value="ECO:0007669"/>
    <property type="project" value="InterPro"/>
</dbReference>
<gene>
    <name evidence="3" type="ORF">FYJ68_01030</name>
</gene>
<evidence type="ECO:0000256" key="1">
    <source>
        <dbReference type="SAM" id="MobiDB-lite"/>
    </source>
</evidence>
<sequence length="970" mass="104977">MRQEVENPFGVLRPRAQLRRRIAKGAAAVVMTIALTLPGVAMANPASGATVTLTQPDGASFESTISGDEYFNYRLMDNGAIVELDPSDGVYKQVVRGSDGSVAFGSPAQAERDSGAIGKSDLSDEATRKAIYALMGSEYRESTTSNPSSPVTADKITAKQRKDVNEREGAEKTLPLLTVIVEFNDEKYRDDYNWGDQFFTGEWSIEKYYNIASNGKFTWRPIEETSATGVDGNHNPYDTANDGVVHVTLDRDHGKLDYGQNYIETLEATFDAVSKYVDLAKYDTNHDGKLDKTEIGIGLVFAGYDESAGYVPSGHGCIWPHQWTFSDAASQNGMDAKPYEVTTTSGKVGIDSYVTQAETESTGASEEHQSGIGALGHELGHYIGLPDLYDTSDGSDPGPWADYSFSGLSMMDGGSWGVVQTGKDAGIYRPGFFDAWSRYFLGYIEPEEITHDGVYTASSQMSEAGFKSFIVRASDGEYYMIENRQYESFDQGMEKFYLKGKRSGYSYDNPTGGIVVYHIDQGIVDEDGILTGDNTVNVSTHRPGAMPAYFELADFNGGKPLIRMPFLNSHTQDQLGTSTTPVLLYNGKDTPAERVDTGIKISSTAKGAASQAFVVDFPASLASLDGKAELSADGGSVKYTAKLNNLNVDQKAELVVLDADGNKVDADWAHAWLAGGAADENAVSTLSASIDVPANETTKAQGYQVAVFLDGKQLGEAVKLTVAAHPVTLTSIKPAESTLDSNGADVSFSADLKYVPEGKSTQLRVYDASGSAIDRAWATVDLHKGEDGGYAASISFPGNLEKADARYEVAVLVDGQEVNPNARATVTVKAVPKVEVGTMFRMYNPNSGEHFYTQSKLEAGSLVKAGWTYEGVAWKAPKTSNTPVYRLYNPNAGDHHYTTNADERDMLVNAGWNDEGIGWYSDDEQGVPVYRQYNPNAKAGAHNFTTSKAENDHLVKVGWNAEGIAWYGVK</sequence>
<dbReference type="PROSITE" id="PS00018">
    <property type="entry name" value="EF_HAND_1"/>
    <property type="match status" value="1"/>
</dbReference>
<reference evidence="3 4" key="1">
    <citation type="submission" date="2019-08" db="EMBL/GenBank/DDBJ databases">
        <title>In-depth cultivation of the pig gut microbiome towards novel bacterial diversity and tailored functional studies.</title>
        <authorList>
            <person name="Wylensek D."/>
            <person name="Hitch T.C.A."/>
            <person name="Clavel T."/>
        </authorList>
    </citation>
    <scope>NUCLEOTIDE SEQUENCE [LARGE SCALE GENOMIC DNA]</scope>
    <source>
        <strain evidence="3 4">CA-Schmier-601-WT-1</strain>
    </source>
</reference>
<name>A0A6N7XL56_9ACTN</name>
<dbReference type="Pfam" id="PF05547">
    <property type="entry name" value="Peptidase_M6"/>
    <property type="match status" value="1"/>
</dbReference>